<organism evidence="1 2">
    <name type="scientific">Methanohalophilus portucalensis FDF-1</name>
    <dbReference type="NCBI Taxonomy" id="523843"/>
    <lineage>
        <taxon>Archaea</taxon>
        <taxon>Methanobacteriati</taxon>
        <taxon>Methanobacteriota</taxon>
        <taxon>Stenosarchaea group</taxon>
        <taxon>Methanomicrobia</taxon>
        <taxon>Methanosarcinales</taxon>
        <taxon>Methanosarcinaceae</taxon>
        <taxon>Methanohalophilus</taxon>
    </lineage>
</organism>
<gene>
    <name evidence="1" type="ORF">MPF_1095</name>
</gene>
<reference evidence="1 2" key="1">
    <citation type="submission" date="2014-12" db="EMBL/GenBank/DDBJ databases">
        <title>The genome sequence of Methanohalophilus portucalensis strain FDF1.</title>
        <authorList>
            <person name="Lai M.-C."/>
            <person name="Lai S.-J."/>
        </authorList>
    </citation>
    <scope>NUCLEOTIDE SEQUENCE [LARGE SCALE GENOMIC DNA]</scope>
    <source>
        <strain evidence="1 2">FDF-1</strain>
    </source>
</reference>
<evidence type="ECO:0000313" key="2">
    <source>
        <dbReference type="Proteomes" id="UP000185713"/>
    </source>
</evidence>
<sequence length="31" mass="3715">MGQWYIYFAHMDGHKNSNYEFLLLLLDPIKG</sequence>
<protein>
    <submittedName>
        <fullName evidence="1">Uncharacterized protein</fullName>
    </submittedName>
</protein>
<name>A0A1L9C474_9EURY</name>
<comment type="caution">
    <text evidence="1">The sequence shown here is derived from an EMBL/GenBank/DDBJ whole genome shotgun (WGS) entry which is preliminary data.</text>
</comment>
<proteinExistence type="predicted"/>
<dbReference type="EMBL" id="JWTK01000003">
    <property type="protein sequence ID" value="OJH49228.1"/>
    <property type="molecule type" value="Genomic_DNA"/>
</dbReference>
<evidence type="ECO:0000313" key="1">
    <source>
        <dbReference type="EMBL" id="OJH49228.1"/>
    </source>
</evidence>
<accession>A0A1L9C474</accession>
<dbReference type="Proteomes" id="UP000185713">
    <property type="component" value="Unassembled WGS sequence"/>
</dbReference>
<dbReference type="AlphaFoldDB" id="A0A1L9C474"/>